<feature type="domain" description="Poly(A) polymerase nucleotidyltransferase" evidence="1">
    <location>
        <begin position="65"/>
        <end position="104"/>
    </location>
</feature>
<dbReference type="EMBL" id="JAGTTL010000031">
    <property type="protein sequence ID" value="KAK6297763.1"/>
    <property type="molecule type" value="Genomic_DNA"/>
</dbReference>
<sequence>MAAQLEEWVKRHELLEARFIPLRNYLMKYMMPSLTEGTMECCKAKPDDPVDFLVSLGRETPKHYGITSPISLAQAKESDLVLTHRLTEALKPYGVFEEELELQRSSLRILTNSRGAEYGLGENLLDYFFKEDAVKGAKQEGESVSNAQVQLDSLKDSKEQNEGSLGDRLVYRIMRDKLISKLCRNQGFDPDCFPKSYHQAEEIFYEFIFSLEASDDFLKERVRNSPGGVAEKTLYSLPPSPAEEI</sequence>
<dbReference type="Proteomes" id="UP001356427">
    <property type="component" value="Unassembled WGS sequence"/>
</dbReference>
<evidence type="ECO:0000259" key="1">
    <source>
        <dbReference type="Pfam" id="PF20750"/>
    </source>
</evidence>
<evidence type="ECO:0000313" key="2">
    <source>
        <dbReference type="EMBL" id="KAK6297763.1"/>
    </source>
</evidence>
<dbReference type="AlphaFoldDB" id="A0AAN8KTY8"/>
<protein>
    <recommendedName>
        <fullName evidence="1">Poly(A) polymerase nucleotidyltransferase domain-containing protein</fullName>
    </recommendedName>
</protein>
<comment type="caution">
    <text evidence="2">The sequence shown here is derived from an EMBL/GenBank/DDBJ whole genome shotgun (WGS) entry which is preliminary data.</text>
</comment>
<organism evidence="2 3">
    <name type="scientific">Coregonus suidteri</name>
    <dbReference type="NCBI Taxonomy" id="861788"/>
    <lineage>
        <taxon>Eukaryota</taxon>
        <taxon>Metazoa</taxon>
        <taxon>Chordata</taxon>
        <taxon>Craniata</taxon>
        <taxon>Vertebrata</taxon>
        <taxon>Euteleostomi</taxon>
        <taxon>Actinopterygii</taxon>
        <taxon>Neopterygii</taxon>
        <taxon>Teleostei</taxon>
        <taxon>Protacanthopterygii</taxon>
        <taxon>Salmoniformes</taxon>
        <taxon>Salmonidae</taxon>
        <taxon>Coregoninae</taxon>
        <taxon>Coregonus</taxon>
    </lineage>
</organism>
<dbReference type="Gene3D" id="1.20.890.10">
    <property type="entry name" value="cAMP-dependent protein kinase regulatory subunit, dimerization-anchoring domain"/>
    <property type="match status" value="1"/>
</dbReference>
<reference evidence="2 3" key="1">
    <citation type="submission" date="2021-04" db="EMBL/GenBank/DDBJ databases">
        <authorList>
            <person name="De Guttry C."/>
            <person name="Zahm M."/>
            <person name="Klopp C."/>
            <person name="Cabau C."/>
            <person name="Louis A."/>
            <person name="Berthelot C."/>
            <person name="Parey E."/>
            <person name="Roest Crollius H."/>
            <person name="Montfort J."/>
            <person name="Robinson-Rechavi M."/>
            <person name="Bucao C."/>
            <person name="Bouchez O."/>
            <person name="Gislard M."/>
            <person name="Lluch J."/>
            <person name="Milhes M."/>
            <person name="Lampietro C."/>
            <person name="Lopez Roques C."/>
            <person name="Donnadieu C."/>
            <person name="Braasch I."/>
            <person name="Desvignes T."/>
            <person name="Postlethwait J."/>
            <person name="Bobe J."/>
            <person name="Wedekind C."/>
            <person name="Guiguen Y."/>
        </authorList>
    </citation>
    <scope>NUCLEOTIDE SEQUENCE [LARGE SCALE GENOMIC DNA]</scope>
    <source>
        <strain evidence="2">Cs_M1</strain>
        <tissue evidence="2">Blood</tissue>
    </source>
</reference>
<dbReference type="InterPro" id="IPR047499">
    <property type="entry name" value="DD_AK7"/>
</dbReference>
<dbReference type="CDD" id="cd22967">
    <property type="entry name" value="DD_AK7"/>
    <property type="match status" value="1"/>
</dbReference>
<gene>
    <name evidence="2" type="ORF">J4Q44_G00323460</name>
</gene>
<accession>A0AAN8KTY8</accession>
<evidence type="ECO:0000313" key="3">
    <source>
        <dbReference type="Proteomes" id="UP001356427"/>
    </source>
</evidence>
<proteinExistence type="predicted"/>
<name>A0AAN8KTY8_9TELE</name>
<dbReference type="Pfam" id="PF05186">
    <property type="entry name" value="Dpy-30"/>
    <property type="match status" value="1"/>
</dbReference>
<dbReference type="Pfam" id="PF20750">
    <property type="entry name" value="PAP_NTPase"/>
    <property type="match status" value="1"/>
</dbReference>
<keyword evidence="3" id="KW-1185">Reference proteome</keyword>
<dbReference type="Gene3D" id="3.40.50.300">
    <property type="entry name" value="P-loop containing nucleotide triphosphate hydrolases"/>
    <property type="match status" value="1"/>
</dbReference>
<dbReference type="InterPro" id="IPR048840">
    <property type="entry name" value="PolA_pol_NTPase"/>
</dbReference>
<dbReference type="InterPro" id="IPR027417">
    <property type="entry name" value="P-loop_NTPase"/>
</dbReference>
<dbReference type="InterPro" id="IPR007858">
    <property type="entry name" value="Dpy-30_motif"/>
</dbReference>